<reference evidence="15 16" key="1">
    <citation type="submission" date="2017-01" db="EMBL/GenBank/DDBJ databases">
        <authorList>
            <person name="Mah S.A."/>
            <person name="Swanson W.J."/>
            <person name="Moy G.W."/>
            <person name="Vacquier V.D."/>
        </authorList>
    </citation>
    <scope>NUCLEOTIDE SEQUENCE [LARGE SCALE GENOMIC DNA]</scope>
    <source>
        <strain evidence="15 16">DSM 11589</strain>
    </source>
</reference>
<comment type="pathway">
    <text evidence="1">Cofactor biosynthesis; ubiquinone biosynthesis [regulation].</text>
</comment>
<keyword evidence="4" id="KW-0997">Cell inner membrane</keyword>
<dbReference type="InterPro" id="IPR004147">
    <property type="entry name" value="ABC1_dom"/>
</dbReference>
<keyword evidence="8" id="KW-0547">Nucleotide-binding</keyword>
<dbReference type="SUPFAM" id="SSF56112">
    <property type="entry name" value="Protein kinase-like (PK-like)"/>
    <property type="match status" value="1"/>
</dbReference>
<evidence type="ECO:0000313" key="16">
    <source>
        <dbReference type="Proteomes" id="UP000185678"/>
    </source>
</evidence>
<evidence type="ECO:0000256" key="3">
    <source>
        <dbReference type="ARBA" id="ARBA00022475"/>
    </source>
</evidence>
<dbReference type="PROSITE" id="PS50011">
    <property type="entry name" value="PROTEIN_KINASE_DOM"/>
    <property type="match status" value="1"/>
</dbReference>
<keyword evidence="10" id="KW-0067">ATP-binding</keyword>
<dbReference type="AlphaFoldDB" id="A0A1N7MTN2"/>
<dbReference type="InterPro" id="IPR045308">
    <property type="entry name" value="UbiB_bact"/>
</dbReference>
<dbReference type="InterPro" id="IPR011009">
    <property type="entry name" value="Kinase-like_dom_sf"/>
</dbReference>
<evidence type="ECO:0000313" key="15">
    <source>
        <dbReference type="EMBL" id="SIS89219.1"/>
    </source>
</evidence>
<keyword evidence="7 13" id="KW-0812">Transmembrane</keyword>
<dbReference type="Proteomes" id="UP000185678">
    <property type="component" value="Unassembled WGS sequence"/>
</dbReference>
<dbReference type="PANTHER" id="PTHR10566:SF113">
    <property type="entry name" value="PROTEIN ACTIVITY OF BC1 COMPLEX KINASE 7, CHLOROPLASTIC"/>
    <property type="match status" value="1"/>
</dbReference>
<evidence type="ECO:0000256" key="4">
    <source>
        <dbReference type="ARBA" id="ARBA00022519"/>
    </source>
</evidence>
<keyword evidence="12 13" id="KW-0472">Membrane</keyword>
<dbReference type="CDD" id="cd13972">
    <property type="entry name" value="UbiB"/>
    <property type="match status" value="1"/>
</dbReference>
<feature type="transmembrane region" description="Helical" evidence="13">
    <location>
        <begin position="495"/>
        <end position="514"/>
    </location>
</feature>
<evidence type="ECO:0000256" key="13">
    <source>
        <dbReference type="SAM" id="Phobius"/>
    </source>
</evidence>
<dbReference type="UniPathway" id="UPA00232"/>
<evidence type="ECO:0000256" key="7">
    <source>
        <dbReference type="ARBA" id="ARBA00022692"/>
    </source>
</evidence>
<evidence type="ECO:0000256" key="1">
    <source>
        <dbReference type="ARBA" id="ARBA00005020"/>
    </source>
</evidence>
<feature type="domain" description="Protein kinase" evidence="14">
    <location>
        <begin position="101"/>
        <end position="479"/>
    </location>
</feature>
<dbReference type="InterPro" id="IPR000719">
    <property type="entry name" value="Prot_kinase_dom"/>
</dbReference>
<keyword evidence="11 13" id="KW-1133">Transmembrane helix</keyword>
<dbReference type="Pfam" id="PF03109">
    <property type="entry name" value="ABC1"/>
    <property type="match status" value="1"/>
</dbReference>
<dbReference type="GO" id="GO:0006744">
    <property type="term" value="P:ubiquinone biosynthetic process"/>
    <property type="evidence" value="ECO:0007669"/>
    <property type="project" value="UniProtKB-UniPathway"/>
</dbReference>
<gene>
    <name evidence="15" type="ORF">SAMN05421779_104331</name>
</gene>
<dbReference type="RefSeq" id="WP_076400760.1">
    <property type="nucleotide sequence ID" value="NZ_FTOA01000004.1"/>
</dbReference>
<sequence>MIRTARNLSRLFQIARVLARHDALFPLEDVPALRELIGVARAVYRRPAEGRPGQRLARAFAELGPTFIKLGQALSTRPDLLGEEVAADLTYLQDKLQPFSFAEARAIIEGEFEQPLESLYSSFDETPVAAASIAQVHFAVTPDGRPVAVKVLRPGVEQQFRRDIALFYWLARLIERVQPHLRRLRPVDTIATFEESVNIEMDLRFEAAAAAEMSENFEGDETFRIPEIDWQRTSRSVMTQERITGISLDEREKIAAAGLDPVEVITRAANAFFNMVFRDGFFHADLHPGNLFVQADGVIVAVDFGITGRVDHETRRILGEMLLGFLTGNYRRVAEVHFEAGWVPADKSVDAFTQAARSIAEPIFGKPIQEISIARLLGQLFAVTETFSMETQPQLLLLQKSMLLAEGVGRVLAPEINMWELAQPLITDWMRSNLGPEARIKAAVVGTARSLEKLPSILVQAEQAARMISSEGLKLHPDTVREMARQGALTAGRRSLFPAWLPWALVVALLGILLSR</sequence>
<evidence type="ECO:0000256" key="5">
    <source>
        <dbReference type="ARBA" id="ARBA00022679"/>
    </source>
</evidence>
<keyword evidence="16" id="KW-1185">Reference proteome</keyword>
<name>A0A1N7MTN2_9PROT</name>
<proteinExistence type="inferred from homology"/>
<dbReference type="NCBIfam" id="TIGR01982">
    <property type="entry name" value="UbiB"/>
    <property type="match status" value="1"/>
</dbReference>
<evidence type="ECO:0000256" key="12">
    <source>
        <dbReference type="ARBA" id="ARBA00023136"/>
    </source>
</evidence>
<keyword evidence="9" id="KW-0418">Kinase</keyword>
<evidence type="ECO:0000259" key="14">
    <source>
        <dbReference type="PROSITE" id="PS50011"/>
    </source>
</evidence>
<dbReference type="PANTHER" id="PTHR10566">
    <property type="entry name" value="CHAPERONE-ACTIVITY OF BC1 COMPLEX CABC1 -RELATED"/>
    <property type="match status" value="1"/>
</dbReference>
<evidence type="ECO:0000256" key="6">
    <source>
        <dbReference type="ARBA" id="ARBA00022688"/>
    </source>
</evidence>
<keyword evidence="3" id="KW-1003">Cell membrane</keyword>
<evidence type="ECO:0000256" key="8">
    <source>
        <dbReference type="ARBA" id="ARBA00022741"/>
    </source>
</evidence>
<dbReference type="GO" id="GO:0005524">
    <property type="term" value="F:ATP binding"/>
    <property type="evidence" value="ECO:0007669"/>
    <property type="project" value="UniProtKB-KW"/>
</dbReference>
<dbReference type="GO" id="GO:0004672">
    <property type="term" value="F:protein kinase activity"/>
    <property type="evidence" value="ECO:0007669"/>
    <property type="project" value="InterPro"/>
</dbReference>
<keyword evidence="6" id="KW-0831">Ubiquinone biosynthesis</keyword>
<evidence type="ECO:0000256" key="10">
    <source>
        <dbReference type="ARBA" id="ARBA00022840"/>
    </source>
</evidence>
<organism evidence="15 16">
    <name type="scientific">Insolitispirillum peregrinum</name>
    <dbReference type="NCBI Taxonomy" id="80876"/>
    <lineage>
        <taxon>Bacteria</taxon>
        <taxon>Pseudomonadati</taxon>
        <taxon>Pseudomonadota</taxon>
        <taxon>Alphaproteobacteria</taxon>
        <taxon>Rhodospirillales</taxon>
        <taxon>Novispirillaceae</taxon>
        <taxon>Insolitispirillum</taxon>
    </lineage>
</organism>
<accession>A0A1N7MTN2</accession>
<evidence type="ECO:0000256" key="2">
    <source>
        <dbReference type="ARBA" id="ARBA00009670"/>
    </source>
</evidence>
<dbReference type="EMBL" id="FTOA01000004">
    <property type="protein sequence ID" value="SIS89219.1"/>
    <property type="molecule type" value="Genomic_DNA"/>
</dbReference>
<comment type="similarity">
    <text evidence="2">Belongs to the protein kinase superfamily. ADCK protein kinase family.</text>
</comment>
<dbReference type="InterPro" id="IPR010232">
    <property type="entry name" value="UbiB"/>
</dbReference>
<keyword evidence="5" id="KW-0808">Transferase</keyword>
<protein>
    <submittedName>
        <fullName evidence="15">2-octaprenylphenol hydroxylase</fullName>
    </submittedName>
</protein>
<dbReference type="STRING" id="80876.SAMN05421779_104331"/>
<evidence type="ECO:0000256" key="9">
    <source>
        <dbReference type="ARBA" id="ARBA00022777"/>
    </source>
</evidence>
<evidence type="ECO:0000256" key="11">
    <source>
        <dbReference type="ARBA" id="ARBA00022989"/>
    </source>
</evidence>
<dbReference type="InterPro" id="IPR050154">
    <property type="entry name" value="UbiB_kinase"/>
</dbReference>
<dbReference type="OrthoDB" id="9795390at2"/>